<feature type="transmembrane region" description="Helical" evidence="1">
    <location>
        <begin position="109"/>
        <end position="136"/>
    </location>
</feature>
<feature type="transmembrane region" description="Helical" evidence="1">
    <location>
        <begin position="173"/>
        <end position="195"/>
    </location>
</feature>
<keyword evidence="1" id="KW-0812">Transmembrane</keyword>
<proteinExistence type="predicted"/>
<sequence>MPHLDPITGMLRIDPVTGAPLIQSPYPALARARGEWHVARKRLDALCPTTEERAALTPPLRREAVLKVLDPMSTELHILIVVPIGALLLGMPYLLALLGGAALTIGNLALLYVLYLPCLVVSIVAAFAGVSGLVILGEDRPRWFQYAIALSAASAVTIGMATFWLYLDNQATFLLSLFSALLVVLVTIVIFLADIPFAEARKRRQLGMLGVDHIAALLLLEEWETLVAHRRRWRTPTGRRELSKALARLAHSASTRLERCVRANGGRTADRRWAADLAWHLGRTITEHRSRLLRMDLHPQYAELLAEVREQTVMLCRGDWSTIDGGIDTQGRPSLLRRLGRFGVPVVLLGMAVGIGYLPGFALPPDTLFTVRLSLVVPAVLSLLPIRPASQESLASAMRDALGFMR</sequence>
<dbReference type="Proteomes" id="UP001597260">
    <property type="component" value="Unassembled WGS sequence"/>
</dbReference>
<organism evidence="2 3">
    <name type="scientific">Micromonospora sonneratiae</name>
    <dbReference type="NCBI Taxonomy" id="1184706"/>
    <lineage>
        <taxon>Bacteria</taxon>
        <taxon>Bacillati</taxon>
        <taxon>Actinomycetota</taxon>
        <taxon>Actinomycetes</taxon>
        <taxon>Micromonosporales</taxon>
        <taxon>Micromonosporaceae</taxon>
        <taxon>Micromonospora</taxon>
    </lineage>
</organism>
<keyword evidence="3" id="KW-1185">Reference proteome</keyword>
<protein>
    <recommendedName>
        <fullName evidence="4">Fusaric acid resistance protein-like</fullName>
    </recommendedName>
</protein>
<feature type="transmembrane region" description="Helical" evidence="1">
    <location>
        <begin position="143"/>
        <end position="167"/>
    </location>
</feature>
<evidence type="ECO:0000256" key="1">
    <source>
        <dbReference type="SAM" id="Phobius"/>
    </source>
</evidence>
<keyword evidence="1" id="KW-1133">Transmembrane helix</keyword>
<evidence type="ECO:0000313" key="3">
    <source>
        <dbReference type="Proteomes" id="UP001597260"/>
    </source>
</evidence>
<feature type="transmembrane region" description="Helical" evidence="1">
    <location>
        <begin position="342"/>
        <end position="363"/>
    </location>
</feature>
<evidence type="ECO:0000313" key="2">
    <source>
        <dbReference type="EMBL" id="MFD1320260.1"/>
    </source>
</evidence>
<dbReference type="EMBL" id="JBHTMP010000004">
    <property type="protein sequence ID" value="MFD1320260.1"/>
    <property type="molecule type" value="Genomic_DNA"/>
</dbReference>
<accession>A0ABW3Y8B8</accession>
<keyword evidence="1" id="KW-0472">Membrane</keyword>
<comment type="caution">
    <text evidence="2">The sequence shown here is derived from an EMBL/GenBank/DDBJ whole genome shotgun (WGS) entry which is preliminary data.</text>
</comment>
<evidence type="ECO:0008006" key="4">
    <source>
        <dbReference type="Google" id="ProtNLM"/>
    </source>
</evidence>
<feature type="transmembrane region" description="Helical" evidence="1">
    <location>
        <begin position="76"/>
        <end position="103"/>
    </location>
</feature>
<reference evidence="3" key="1">
    <citation type="journal article" date="2019" name="Int. J. Syst. Evol. Microbiol.">
        <title>The Global Catalogue of Microorganisms (GCM) 10K type strain sequencing project: providing services to taxonomists for standard genome sequencing and annotation.</title>
        <authorList>
            <consortium name="The Broad Institute Genomics Platform"/>
            <consortium name="The Broad Institute Genome Sequencing Center for Infectious Disease"/>
            <person name="Wu L."/>
            <person name="Ma J."/>
        </authorList>
    </citation>
    <scope>NUCLEOTIDE SEQUENCE [LARGE SCALE GENOMIC DNA]</scope>
    <source>
        <strain evidence="3">JCM 31037</strain>
    </source>
</reference>
<dbReference type="RefSeq" id="WP_377567082.1">
    <property type="nucleotide sequence ID" value="NZ_JBHTMP010000004.1"/>
</dbReference>
<name>A0ABW3Y8B8_9ACTN</name>
<gene>
    <name evidence="2" type="ORF">ACFQ4H_04055</name>
</gene>